<evidence type="ECO:0000313" key="7">
    <source>
        <dbReference type="Proteomes" id="UP000019484"/>
    </source>
</evidence>
<dbReference type="Gene3D" id="3.50.50.60">
    <property type="entry name" value="FAD/NAD(P)-binding domain"/>
    <property type="match status" value="2"/>
</dbReference>
<name>W9XST0_9EURO</name>
<dbReference type="OrthoDB" id="66881at2759"/>
<dbReference type="eggNOG" id="KOG1399">
    <property type="taxonomic scope" value="Eukaryota"/>
</dbReference>
<evidence type="ECO:0000313" key="6">
    <source>
        <dbReference type="EMBL" id="EXJ83622.1"/>
    </source>
</evidence>
<dbReference type="InterPro" id="IPR050346">
    <property type="entry name" value="FMO-like"/>
</dbReference>
<dbReference type="GO" id="GO:0004499">
    <property type="term" value="F:N,N-dimethylaniline monooxygenase activity"/>
    <property type="evidence" value="ECO:0007669"/>
    <property type="project" value="InterPro"/>
</dbReference>
<evidence type="ECO:0000256" key="3">
    <source>
        <dbReference type="ARBA" id="ARBA00022827"/>
    </source>
</evidence>
<evidence type="ECO:0000256" key="4">
    <source>
        <dbReference type="ARBA" id="ARBA00022857"/>
    </source>
</evidence>
<dbReference type="EMBL" id="AMWN01000006">
    <property type="protein sequence ID" value="EXJ83622.1"/>
    <property type="molecule type" value="Genomic_DNA"/>
</dbReference>
<organism evidence="6 7">
    <name type="scientific">Capronia coronata CBS 617.96</name>
    <dbReference type="NCBI Taxonomy" id="1182541"/>
    <lineage>
        <taxon>Eukaryota</taxon>
        <taxon>Fungi</taxon>
        <taxon>Dikarya</taxon>
        <taxon>Ascomycota</taxon>
        <taxon>Pezizomycotina</taxon>
        <taxon>Eurotiomycetes</taxon>
        <taxon>Chaetothyriomycetidae</taxon>
        <taxon>Chaetothyriales</taxon>
        <taxon>Herpotrichiellaceae</taxon>
        <taxon>Capronia</taxon>
    </lineage>
</organism>
<comment type="similarity">
    <text evidence="1">Belongs to the FMO family.</text>
</comment>
<reference evidence="6 7" key="1">
    <citation type="submission" date="2013-03" db="EMBL/GenBank/DDBJ databases">
        <title>The Genome Sequence of Capronia coronata CBS 617.96.</title>
        <authorList>
            <consortium name="The Broad Institute Genomics Platform"/>
            <person name="Cuomo C."/>
            <person name="de Hoog S."/>
            <person name="Gorbushina A."/>
            <person name="Walker B."/>
            <person name="Young S.K."/>
            <person name="Zeng Q."/>
            <person name="Gargeya S."/>
            <person name="Fitzgerald M."/>
            <person name="Haas B."/>
            <person name="Abouelleil A."/>
            <person name="Allen A.W."/>
            <person name="Alvarado L."/>
            <person name="Arachchi H.M."/>
            <person name="Berlin A.M."/>
            <person name="Chapman S.B."/>
            <person name="Gainer-Dewar J."/>
            <person name="Goldberg J."/>
            <person name="Griggs A."/>
            <person name="Gujja S."/>
            <person name="Hansen M."/>
            <person name="Howarth C."/>
            <person name="Imamovic A."/>
            <person name="Ireland A."/>
            <person name="Larimer J."/>
            <person name="McCowan C."/>
            <person name="Murphy C."/>
            <person name="Pearson M."/>
            <person name="Poon T.W."/>
            <person name="Priest M."/>
            <person name="Roberts A."/>
            <person name="Saif S."/>
            <person name="Shea T."/>
            <person name="Sisk P."/>
            <person name="Sykes S."/>
            <person name="Wortman J."/>
            <person name="Nusbaum C."/>
            <person name="Birren B."/>
        </authorList>
    </citation>
    <scope>NUCLEOTIDE SEQUENCE [LARGE SCALE GENOMIC DNA]</scope>
    <source>
        <strain evidence="6 7">CBS 617.96</strain>
    </source>
</reference>
<dbReference type="Pfam" id="PF00743">
    <property type="entry name" value="FMO-like"/>
    <property type="match status" value="3"/>
</dbReference>
<dbReference type="GeneID" id="19162107"/>
<proteinExistence type="inferred from homology"/>
<dbReference type="HOGENOM" id="CLU_006909_5_2_1"/>
<dbReference type="InterPro" id="IPR020946">
    <property type="entry name" value="Flavin_mOase-like"/>
</dbReference>
<dbReference type="AlphaFoldDB" id="W9XST0"/>
<evidence type="ECO:0000256" key="1">
    <source>
        <dbReference type="ARBA" id="ARBA00009183"/>
    </source>
</evidence>
<evidence type="ECO:0000256" key="5">
    <source>
        <dbReference type="ARBA" id="ARBA00023002"/>
    </source>
</evidence>
<keyword evidence="3" id="KW-0274">FAD</keyword>
<evidence type="ECO:0000256" key="2">
    <source>
        <dbReference type="ARBA" id="ARBA00022630"/>
    </source>
</evidence>
<comment type="caution">
    <text evidence="6">The sequence shown here is derived from an EMBL/GenBank/DDBJ whole genome shotgun (WGS) entry which is preliminary data.</text>
</comment>
<accession>W9XST0</accession>
<dbReference type="InterPro" id="IPR036188">
    <property type="entry name" value="FAD/NAD-bd_sf"/>
</dbReference>
<keyword evidence="5" id="KW-0560">Oxidoreductase</keyword>
<sequence>MVGKHPNRVAVIGAGISGVTSAAHLLKHGVEVTLFERSGVAGGVWHFDERSALEPQYPNETPSRGDYETKPELAYVTPPAEIDENHEDIEIAHAPPGPCYSGLQNNVSTRLMRTSLQAWPDGTPDFVSQKVMEEYIQTIADVHGVSAIAEYHTRVEEVRKAGTEWSIRTTTLQKQPGPFGGPHLVERRWTFDAVVVASGHYHMPRIPDIPGLKELKQAWPDQVWHSKRYRNPAVFKDQNILLIGAGVSSLDIAKEASAYAKNIYQSSRGGVLDLPAALLPDKAIRVGGVKSFRINASQDIEESRPRPESVTVVLEDGQELTGIHSIVLCTGYITSYPFLCHLHGDTKAADEADEIVLVTRDGEMVHNLHKDIFYIEDPSLSFVGAPYHIATFSLFDFQAQAVARVLAGKALLPSKEQMRAEYRDRVKSKGLGRDFHSLRAADEEQRYVAELVQWINESATELGIEDKMEGHTAEWHQANIEREERLRWLRETKGVKQDDVGKEAVSA</sequence>
<keyword evidence="4" id="KW-0521">NADP</keyword>
<dbReference type="PRINTS" id="PR00419">
    <property type="entry name" value="ADXRDTASE"/>
</dbReference>
<dbReference type="STRING" id="1182541.W9XST0"/>
<dbReference type="PIRSF" id="PIRSF000332">
    <property type="entry name" value="FMO"/>
    <property type="match status" value="1"/>
</dbReference>
<keyword evidence="2" id="KW-0285">Flavoprotein</keyword>
<dbReference type="SUPFAM" id="SSF51905">
    <property type="entry name" value="FAD/NAD(P)-binding domain"/>
    <property type="match status" value="2"/>
</dbReference>
<dbReference type="Proteomes" id="UP000019484">
    <property type="component" value="Unassembled WGS sequence"/>
</dbReference>
<dbReference type="GO" id="GO:0050661">
    <property type="term" value="F:NADP binding"/>
    <property type="evidence" value="ECO:0007669"/>
    <property type="project" value="InterPro"/>
</dbReference>
<evidence type="ECO:0008006" key="8">
    <source>
        <dbReference type="Google" id="ProtNLM"/>
    </source>
</evidence>
<gene>
    <name evidence="6" type="ORF">A1O1_07245</name>
</gene>
<dbReference type="GO" id="GO:0050660">
    <property type="term" value="F:flavin adenine dinucleotide binding"/>
    <property type="evidence" value="ECO:0007669"/>
    <property type="project" value="InterPro"/>
</dbReference>
<dbReference type="PANTHER" id="PTHR23023">
    <property type="entry name" value="DIMETHYLANILINE MONOOXYGENASE"/>
    <property type="match status" value="1"/>
</dbReference>
<dbReference type="InterPro" id="IPR000960">
    <property type="entry name" value="Flavin_mOase"/>
</dbReference>
<keyword evidence="7" id="KW-1185">Reference proteome</keyword>
<protein>
    <recommendedName>
        <fullName evidence="8">FAD dependent oxidoreductase domain-containing protein</fullName>
    </recommendedName>
</protein>
<dbReference type="RefSeq" id="XP_007726308.1">
    <property type="nucleotide sequence ID" value="XM_007728118.1"/>
</dbReference>